<dbReference type="GO" id="GO:0003700">
    <property type="term" value="F:DNA-binding transcription factor activity"/>
    <property type="evidence" value="ECO:0007669"/>
    <property type="project" value="InterPro"/>
</dbReference>
<evidence type="ECO:0000256" key="5">
    <source>
        <dbReference type="ARBA" id="ARBA00023163"/>
    </source>
</evidence>
<dbReference type="GO" id="GO:0005634">
    <property type="term" value="C:nucleus"/>
    <property type="evidence" value="ECO:0007669"/>
    <property type="project" value="UniProtKB-SubCell"/>
</dbReference>
<evidence type="ECO:0000313" key="9">
    <source>
        <dbReference type="EMBL" id="KAJ8544125.1"/>
    </source>
</evidence>
<dbReference type="AlphaFoldDB" id="A0A9Q1LVH0"/>
<evidence type="ECO:0000313" key="10">
    <source>
        <dbReference type="Proteomes" id="UP001152561"/>
    </source>
</evidence>
<evidence type="ECO:0000256" key="1">
    <source>
        <dbReference type="ARBA" id="ARBA00004123"/>
    </source>
</evidence>
<organism evidence="9 10">
    <name type="scientific">Anisodus acutangulus</name>
    <dbReference type="NCBI Taxonomy" id="402998"/>
    <lineage>
        <taxon>Eukaryota</taxon>
        <taxon>Viridiplantae</taxon>
        <taxon>Streptophyta</taxon>
        <taxon>Embryophyta</taxon>
        <taxon>Tracheophyta</taxon>
        <taxon>Spermatophyta</taxon>
        <taxon>Magnoliopsida</taxon>
        <taxon>eudicotyledons</taxon>
        <taxon>Gunneridae</taxon>
        <taxon>Pentapetalae</taxon>
        <taxon>asterids</taxon>
        <taxon>lamiids</taxon>
        <taxon>Solanales</taxon>
        <taxon>Solanaceae</taxon>
        <taxon>Solanoideae</taxon>
        <taxon>Hyoscyameae</taxon>
        <taxon>Anisodus</taxon>
    </lineage>
</organism>
<gene>
    <name evidence="9" type="ORF">K7X08_028636</name>
</gene>
<name>A0A9Q1LVH0_9SOLA</name>
<dbReference type="FunFam" id="1.10.10.60:FF:000002">
    <property type="entry name" value="Myb family transcription factor"/>
    <property type="match status" value="1"/>
</dbReference>
<keyword evidence="10" id="KW-1185">Reference proteome</keyword>
<comment type="caution">
    <text evidence="9">The sequence shown here is derived from an EMBL/GenBank/DDBJ whole genome shotgun (WGS) entry which is preliminary data.</text>
</comment>
<dbReference type="InterPro" id="IPR006447">
    <property type="entry name" value="Myb_dom_plants"/>
</dbReference>
<sequence length="500" mass="55603">MKVREREKVVQMAALIWGPTIWYSDSLRDVQGVEGGDHFQNDFMIGQQKGIFGTVLNINLPKLEEKFPKLPDSLHVISEKELATNLISPRAISSMSKSGTVGHLLSSTSGPHKDFHFSPTSSQETRTRHYPFISSGGSMAANQASHSNVHSTSLDNYPSGNKQNSWCKDSFHEFLAFPTNVPVQNGQVESLASIMACDDHAKRSDWQEWADQLINDDDTLGSSWSDILVDVNFPDLEPLLLGVSEIPPNQLQPPPPTSSGQSCPVGSPSSATSKPRMRWTPELHEVFVEAVNKLGGSEKTTPKGVLKLMNVEGLTIYHVKSHLQKYRTARYKPEPSEGNSEKKPTIVTEMPSLDLKTTMGITEALKMQMEVQKQLHEQLEIQRKLQLRIEEQGKYLQMMFERTKNMGKELNVSSSKSDEPPSPSTEIKHAPPDDKSDAPEQDRVSMRLGSNDASSSADDLTENKERKSPERKACENHDSDGRDLSFPPAKRAKSEETSPS</sequence>
<feature type="region of interest" description="Disordered" evidence="7">
    <location>
        <begin position="409"/>
        <end position="500"/>
    </location>
</feature>
<dbReference type="Pfam" id="PF00249">
    <property type="entry name" value="Myb_DNA-binding"/>
    <property type="match status" value="1"/>
</dbReference>
<evidence type="ECO:0000256" key="2">
    <source>
        <dbReference type="ARBA" id="ARBA00006783"/>
    </source>
</evidence>
<feature type="compositionally biased region" description="Basic and acidic residues" evidence="7">
    <location>
        <begin position="426"/>
        <end position="445"/>
    </location>
</feature>
<feature type="region of interest" description="Disordered" evidence="7">
    <location>
        <begin position="245"/>
        <end position="277"/>
    </location>
</feature>
<keyword evidence="6" id="KW-0539">Nucleus</keyword>
<dbReference type="PANTHER" id="PTHR31499">
    <property type="entry name" value="MYB FAMILY TRANSCRIPTION FACTOR PHL11"/>
    <property type="match status" value="1"/>
</dbReference>
<dbReference type="EMBL" id="JAJAGQ010000014">
    <property type="protein sequence ID" value="KAJ8544125.1"/>
    <property type="molecule type" value="Genomic_DNA"/>
</dbReference>
<dbReference type="PROSITE" id="PS51294">
    <property type="entry name" value="HTH_MYB"/>
    <property type="match status" value="1"/>
</dbReference>
<feature type="compositionally biased region" description="Basic and acidic residues" evidence="7">
    <location>
        <begin position="461"/>
        <end position="483"/>
    </location>
</feature>
<accession>A0A9Q1LVH0</accession>
<reference evidence="10" key="1">
    <citation type="journal article" date="2023" name="Proc. Natl. Acad. Sci. U.S.A.">
        <title>Genomic and structural basis for evolution of tropane alkaloid biosynthesis.</title>
        <authorList>
            <person name="Wanga Y.-J."/>
            <person name="Taina T."/>
            <person name="Yua J.-Y."/>
            <person name="Lia J."/>
            <person name="Xua B."/>
            <person name="Chenc J."/>
            <person name="D'Auriad J.C."/>
            <person name="Huanga J.-P."/>
            <person name="Huanga S.-X."/>
        </authorList>
    </citation>
    <scope>NUCLEOTIDE SEQUENCE [LARGE SCALE GENOMIC DNA]</scope>
    <source>
        <strain evidence="10">cv. KIB-2019</strain>
    </source>
</reference>
<dbReference type="GO" id="GO:0000976">
    <property type="term" value="F:transcription cis-regulatory region binding"/>
    <property type="evidence" value="ECO:0007669"/>
    <property type="project" value="UniProtKB-ARBA"/>
</dbReference>
<dbReference type="InterPro" id="IPR009057">
    <property type="entry name" value="Homeodomain-like_sf"/>
</dbReference>
<dbReference type="InterPro" id="IPR001005">
    <property type="entry name" value="SANT/Myb"/>
</dbReference>
<feature type="domain" description="HTH myb-type" evidence="8">
    <location>
        <begin position="271"/>
        <end position="331"/>
    </location>
</feature>
<evidence type="ECO:0000256" key="6">
    <source>
        <dbReference type="ARBA" id="ARBA00023242"/>
    </source>
</evidence>
<dbReference type="InterPro" id="IPR025756">
    <property type="entry name" value="Myb_CC_LHEQLE"/>
</dbReference>
<keyword evidence="5" id="KW-0804">Transcription</keyword>
<evidence type="ECO:0000256" key="7">
    <source>
        <dbReference type="SAM" id="MobiDB-lite"/>
    </source>
</evidence>
<evidence type="ECO:0000256" key="3">
    <source>
        <dbReference type="ARBA" id="ARBA00023015"/>
    </source>
</evidence>
<dbReference type="Gene3D" id="1.10.10.60">
    <property type="entry name" value="Homeodomain-like"/>
    <property type="match status" value="1"/>
</dbReference>
<dbReference type="InterPro" id="IPR017930">
    <property type="entry name" value="Myb_dom"/>
</dbReference>
<comment type="subcellular location">
    <subcellularLocation>
        <location evidence="1">Nucleus</location>
    </subcellularLocation>
</comment>
<feature type="compositionally biased region" description="Polar residues" evidence="7">
    <location>
        <begin position="258"/>
        <end position="273"/>
    </location>
</feature>
<proteinExistence type="inferred from homology"/>
<evidence type="ECO:0000259" key="8">
    <source>
        <dbReference type="PROSITE" id="PS51294"/>
    </source>
</evidence>
<dbReference type="NCBIfam" id="TIGR01557">
    <property type="entry name" value="myb_SHAQKYF"/>
    <property type="match status" value="1"/>
</dbReference>
<dbReference type="Proteomes" id="UP001152561">
    <property type="component" value="Unassembled WGS sequence"/>
</dbReference>
<keyword evidence="3" id="KW-0805">Transcription regulation</keyword>
<dbReference type="SUPFAM" id="SSF46689">
    <property type="entry name" value="Homeodomain-like"/>
    <property type="match status" value="1"/>
</dbReference>
<evidence type="ECO:0000256" key="4">
    <source>
        <dbReference type="ARBA" id="ARBA00023054"/>
    </source>
</evidence>
<dbReference type="GO" id="GO:0010597">
    <property type="term" value="P:green leaf volatile biosynthetic process"/>
    <property type="evidence" value="ECO:0007669"/>
    <property type="project" value="UniProtKB-ARBA"/>
</dbReference>
<comment type="similarity">
    <text evidence="2">Belongs to the MYB-CC family.</text>
</comment>
<dbReference type="PANTHER" id="PTHR31499:SF80">
    <property type="entry name" value="HTH MYB-TYPE DOMAIN-CONTAINING PROTEIN"/>
    <property type="match status" value="1"/>
</dbReference>
<protein>
    <recommendedName>
        <fullName evidence="8">HTH myb-type domain-containing protein</fullName>
    </recommendedName>
</protein>
<keyword evidence="4" id="KW-0175">Coiled coil</keyword>
<dbReference type="OrthoDB" id="551907at2759"/>
<dbReference type="InterPro" id="IPR046955">
    <property type="entry name" value="PHR1-like"/>
</dbReference>
<dbReference type="Pfam" id="PF14379">
    <property type="entry name" value="Myb_CC_LHEQLE"/>
    <property type="match status" value="1"/>
</dbReference>